<name>A0ABD0L4F2_9CAEN</name>
<evidence type="ECO:0000313" key="1">
    <source>
        <dbReference type="EMBL" id="KAK7494396.1"/>
    </source>
</evidence>
<keyword evidence="2" id="KW-1185">Reference proteome</keyword>
<gene>
    <name evidence="1" type="ORF">BaRGS_00014288</name>
</gene>
<proteinExistence type="predicted"/>
<dbReference type="AlphaFoldDB" id="A0ABD0L4F2"/>
<comment type="caution">
    <text evidence="1">The sequence shown here is derived from an EMBL/GenBank/DDBJ whole genome shotgun (WGS) entry which is preliminary data.</text>
</comment>
<reference evidence="1 2" key="1">
    <citation type="journal article" date="2023" name="Sci. Data">
        <title>Genome assembly of the Korean intertidal mud-creeper Batillaria attramentaria.</title>
        <authorList>
            <person name="Patra A.K."/>
            <person name="Ho P.T."/>
            <person name="Jun S."/>
            <person name="Lee S.J."/>
            <person name="Kim Y."/>
            <person name="Won Y.J."/>
        </authorList>
    </citation>
    <scope>NUCLEOTIDE SEQUENCE [LARGE SCALE GENOMIC DNA]</scope>
    <source>
        <strain evidence="1">Wonlab-2016</strain>
    </source>
</reference>
<evidence type="ECO:0000313" key="2">
    <source>
        <dbReference type="Proteomes" id="UP001519460"/>
    </source>
</evidence>
<sequence length="76" mass="8013">MHVQGVASVLRGQPVADDGRTDAQGLLSNPPCACCGNRQSWKRAVDVAARIALIRSPYTARSASFSCCTCSSLSRS</sequence>
<protein>
    <submittedName>
        <fullName evidence="1">Uncharacterized protein</fullName>
    </submittedName>
</protein>
<dbReference type="EMBL" id="JACVVK020000083">
    <property type="protein sequence ID" value="KAK7494396.1"/>
    <property type="molecule type" value="Genomic_DNA"/>
</dbReference>
<accession>A0ABD0L4F2</accession>
<organism evidence="1 2">
    <name type="scientific">Batillaria attramentaria</name>
    <dbReference type="NCBI Taxonomy" id="370345"/>
    <lineage>
        <taxon>Eukaryota</taxon>
        <taxon>Metazoa</taxon>
        <taxon>Spiralia</taxon>
        <taxon>Lophotrochozoa</taxon>
        <taxon>Mollusca</taxon>
        <taxon>Gastropoda</taxon>
        <taxon>Caenogastropoda</taxon>
        <taxon>Sorbeoconcha</taxon>
        <taxon>Cerithioidea</taxon>
        <taxon>Batillariidae</taxon>
        <taxon>Batillaria</taxon>
    </lineage>
</organism>
<dbReference type="Proteomes" id="UP001519460">
    <property type="component" value="Unassembled WGS sequence"/>
</dbReference>